<dbReference type="VEuPathDB" id="VectorBase:AATE018981"/>
<name>A0A182JJ14_ANOAO</name>
<dbReference type="AlphaFoldDB" id="A0A182JJ14"/>
<evidence type="ECO:0000313" key="1">
    <source>
        <dbReference type="EnsemblMetazoa" id="AATE018981-PA.1"/>
    </source>
</evidence>
<reference evidence="1" key="1">
    <citation type="submission" date="2022-08" db="UniProtKB">
        <authorList>
            <consortium name="EnsemblMetazoa"/>
        </authorList>
    </citation>
    <scope>IDENTIFICATION</scope>
    <source>
        <strain evidence="1">EBRO</strain>
    </source>
</reference>
<sequence>MVDELAVCVTRSGDPPIEVVVEVVVAAAPVLVLPPFEEDTILAGDAGMPSLLALPLPLLWPPLPLSAVGMTVFSRNSDESSDTPKLFAPAPFAPPLLLLPDPSVEEDEPSPSEPLLTPWLLPTDDSMVELTSGILVEEDVEWTESAVLLRTDSRLPRMFSFRLKPTLLRVLTSATPPFAPVAVLPPPEPPPVPVRVGELPRTAPDAPERPTPVRVVLLPQLDAAVDAEIKLSSAFVDWANVGSWVLSRFCTVRSKRNASWASFSGSTSLLEIGRVWVGNSLPRQEFVNNRKL</sequence>
<protein>
    <submittedName>
        <fullName evidence="1">Uncharacterized protein</fullName>
    </submittedName>
</protein>
<accession>A0A182JJ14</accession>
<proteinExistence type="predicted"/>
<dbReference type="EnsemblMetazoa" id="AATE018981-RA">
    <property type="protein sequence ID" value="AATE018981-PA.1"/>
    <property type="gene ID" value="AATE018981"/>
</dbReference>
<organism evidence="1">
    <name type="scientific">Anopheles atroparvus</name>
    <name type="common">European mosquito</name>
    <dbReference type="NCBI Taxonomy" id="41427"/>
    <lineage>
        <taxon>Eukaryota</taxon>
        <taxon>Metazoa</taxon>
        <taxon>Ecdysozoa</taxon>
        <taxon>Arthropoda</taxon>
        <taxon>Hexapoda</taxon>
        <taxon>Insecta</taxon>
        <taxon>Pterygota</taxon>
        <taxon>Neoptera</taxon>
        <taxon>Endopterygota</taxon>
        <taxon>Diptera</taxon>
        <taxon>Nematocera</taxon>
        <taxon>Culicoidea</taxon>
        <taxon>Culicidae</taxon>
        <taxon>Anophelinae</taxon>
        <taxon>Anopheles</taxon>
    </lineage>
</organism>